<keyword evidence="4 5" id="KW-0472">Membrane</keyword>
<evidence type="ECO:0000256" key="2">
    <source>
        <dbReference type="ARBA" id="ARBA00022692"/>
    </source>
</evidence>
<dbReference type="GO" id="GO:0016874">
    <property type="term" value="F:ligase activity"/>
    <property type="evidence" value="ECO:0007669"/>
    <property type="project" value="UniProtKB-KW"/>
</dbReference>
<dbReference type="InterPro" id="IPR007016">
    <property type="entry name" value="O-antigen_ligase-rel_domated"/>
</dbReference>
<dbReference type="RefSeq" id="WP_212323542.1">
    <property type="nucleotide sequence ID" value="NZ_AP024463.1"/>
</dbReference>
<comment type="subcellular location">
    <subcellularLocation>
        <location evidence="1">Membrane</location>
        <topology evidence="1">Multi-pass membrane protein</topology>
    </subcellularLocation>
</comment>
<keyword evidence="7" id="KW-0436">Ligase</keyword>
<dbReference type="InterPro" id="IPR051533">
    <property type="entry name" value="WaaL-like"/>
</dbReference>
<keyword evidence="2 5" id="KW-0812">Transmembrane</keyword>
<dbReference type="Proteomes" id="UP000678513">
    <property type="component" value="Chromosome"/>
</dbReference>
<evidence type="ECO:0000256" key="4">
    <source>
        <dbReference type="ARBA" id="ARBA00023136"/>
    </source>
</evidence>
<accession>A0ABX7Y4E7</accession>
<dbReference type="Pfam" id="PF04932">
    <property type="entry name" value="Wzy_C"/>
    <property type="match status" value="1"/>
</dbReference>
<feature type="transmembrane region" description="Helical" evidence="5">
    <location>
        <begin position="44"/>
        <end position="62"/>
    </location>
</feature>
<feature type="transmembrane region" description="Helical" evidence="5">
    <location>
        <begin position="246"/>
        <end position="264"/>
    </location>
</feature>
<feature type="transmembrane region" description="Helical" evidence="5">
    <location>
        <begin position="333"/>
        <end position="353"/>
    </location>
</feature>
<dbReference type="PANTHER" id="PTHR37422">
    <property type="entry name" value="TEICHURONIC ACID BIOSYNTHESIS PROTEIN TUAE"/>
    <property type="match status" value="1"/>
</dbReference>
<feature type="transmembrane region" description="Helical" evidence="5">
    <location>
        <begin position="122"/>
        <end position="140"/>
    </location>
</feature>
<feature type="domain" description="O-antigen ligase-related" evidence="6">
    <location>
        <begin position="209"/>
        <end position="341"/>
    </location>
</feature>
<feature type="transmembrane region" description="Helical" evidence="5">
    <location>
        <begin position="374"/>
        <end position="392"/>
    </location>
</feature>
<feature type="transmembrane region" description="Helical" evidence="5">
    <location>
        <begin position="205"/>
        <end position="234"/>
    </location>
</feature>
<evidence type="ECO:0000256" key="1">
    <source>
        <dbReference type="ARBA" id="ARBA00004141"/>
    </source>
</evidence>
<reference evidence="7 8" key="1">
    <citation type="submission" date="2021-03" db="EMBL/GenBank/DDBJ databases">
        <title>Human Oral Microbial Genomes.</title>
        <authorList>
            <person name="Johnston C.D."/>
            <person name="Chen T."/>
            <person name="Dewhirst F.E."/>
        </authorList>
    </citation>
    <scope>NUCLEOTIDE SEQUENCE [LARGE SCALE GENOMIC DNA]</scope>
    <source>
        <strain evidence="7 8">DSMZ 100122</strain>
    </source>
</reference>
<gene>
    <name evidence="7" type="ORF">J5A65_14350</name>
</gene>
<sequence>MRSSTAAPRSNASRSTGSLLGFTSFLLFLMPVVASLGSVVSVFGLAAARPLAAVLVVATIAVAPRLSRVSLWIVILIVCWLVWGLVTLHDMDALKRLFSIALSLASLLAFVLYPWTRERLRLLGRAWLFAWFVAVIPAIYEIASGNHLPNYLSSSPDWVRASSDDVASYFVNPNPFAYFLCASMAIFVMSSALEERRLRNVMLTCCAISPVIIYPTNGRLALAVSLVFLLWMVATREVVRPYLRQLTAVTVAFAVAVAMVLICSPAVMSRILESFEGSGSERLRLYLNAIWMFLSTYGAGIGSGMFEKTIQSRQVPYTTSEAVNPHSGVFEILSQYGFLITAMVGAALVALTWRSMRGIGKSREDPADRIIRQGIAITAITLPVLSFGDSTFLDSPIAWTQVATLLAFYCAYRKIARPVPKWAKDGRPEVPERLRVVRRTLVERSDEGEKDLVPAG</sequence>
<dbReference type="EMBL" id="CP072384">
    <property type="protein sequence ID" value="QUC08065.1"/>
    <property type="molecule type" value="Genomic_DNA"/>
</dbReference>
<name>A0ABX7Y4E7_9ACTN</name>
<feature type="transmembrane region" description="Helical" evidence="5">
    <location>
        <begin position="176"/>
        <end position="193"/>
    </location>
</feature>
<keyword evidence="3 5" id="KW-1133">Transmembrane helix</keyword>
<feature type="transmembrane region" description="Helical" evidence="5">
    <location>
        <begin position="98"/>
        <end position="115"/>
    </location>
</feature>
<evidence type="ECO:0000256" key="5">
    <source>
        <dbReference type="SAM" id="Phobius"/>
    </source>
</evidence>
<keyword evidence="8" id="KW-1185">Reference proteome</keyword>
<evidence type="ECO:0000313" key="8">
    <source>
        <dbReference type="Proteomes" id="UP000678513"/>
    </source>
</evidence>
<evidence type="ECO:0000259" key="6">
    <source>
        <dbReference type="Pfam" id="PF04932"/>
    </source>
</evidence>
<evidence type="ECO:0000256" key="3">
    <source>
        <dbReference type="ARBA" id="ARBA00022989"/>
    </source>
</evidence>
<evidence type="ECO:0000313" key="7">
    <source>
        <dbReference type="EMBL" id="QUC08065.1"/>
    </source>
</evidence>
<protein>
    <submittedName>
        <fullName evidence="7">O-antigen ligase family protein</fullName>
    </submittedName>
</protein>
<dbReference type="PANTHER" id="PTHR37422:SF13">
    <property type="entry name" value="LIPOPOLYSACCHARIDE BIOSYNTHESIS PROTEIN PA4999-RELATED"/>
    <property type="match status" value="1"/>
</dbReference>
<feature type="transmembrane region" description="Helical" evidence="5">
    <location>
        <begin position="69"/>
        <end position="86"/>
    </location>
</feature>
<feature type="transmembrane region" description="Helical" evidence="5">
    <location>
        <begin position="285"/>
        <end position="306"/>
    </location>
</feature>
<organism evidence="7 8">
    <name type="scientific">Arachnia rubra</name>
    <dbReference type="NCBI Taxonomy" id="1547448"/>
    <lineage>
        <taxon>Bacteria</taxon>
        <taxon>Bacillati</taxon>
        <taxon>Actinomycetota</taxon>
        <taxon>Actinomycetes</taxon>
        <taxon>Propionibacteriales</taxon>
        <taxon>Propionibacteriaceae</taxon>
        <taxon>Arachnia</taxon>
    </lineage>
</organism>
<feature type="transmembrane region" description="Helical" evidence="5">
    <location>
        <begin position="398"/>
        <end position="415"/>
    </location>
</feature>
<proteinExistence type="predicted"/>